<proteinExistence type="predicted"/>
<dbReference type="EMBL" id="BAABME010019583">
    <property type="protein sequence ID" value="GAA0157682.1"/>
    <property type="molecule type" value="Genomic_DNA"/>
</dbReference>
<organism evidence="2 3">
    <name type="scientific">Lithospermum erythrorhizon</name>
    <name type="common">Purple gromwell</name>
    <name type="synonym">Lithospermum officinale var. erythrorhizon</name>
    <dbReference type="NCBI Taxonomy" id="34254"/>
    <lineage>
        <taxon>Eukaryota</taxon>
        <taxon>Viridiplantae</taxon>
        <taxon>Streptophyta</taxon>
        <taxon>Embryophyta</taxon>
        <taxon>Tracheophyta</taxon>
        <taxon>Spermatophyta</taxon>
        <taxon>Magnoliopsida</taxon>
        <taxon>eudicotyledons</taxon>
        <taxon>Gunneridae</taxon>
        <taxon>Pentapetalae</taxon>
        <taxon>asterids</taxon>
        <taxon>lamiids</taxon>
        <taxon>Boraginales</taxon>
        <taxon>Boraginaceae</taxon>
        <taxon>Boraginoideae</taxon>
        <taxon>Lithospermeae</taxon>
        <taxon>Lithospermum</taxon>
    </lineage>
</organism>
<dbReference type="AlphaFoldDB" id="A0AAV3Q3C2"/>
<evidence type="ECO:0000313" key="3">
    <source>
        <dbReference type="Proteomes" id="UP001454036"/>
    </source>
</evidence>
<gene>
    <name evidence="2" type="ORF">LIER_38496</name>
</gene>
<dbReference type="Proteomes" id="UP001454036">
    <property type="component" value="Unassembled WGS sequence"/>
</dbReference>
<accession>A0AAV3Q3C2</accession>
<evidence type="ECO:0000313" key="2">
    <source>
        <dbReference type="EMBL" id="GAA0157682.1"/>
    </source>
</evidence>
<protein>
    <submittedName>
        <fullName evidence="2">Uncharacterized protein</fullName>
    </submittedName>
</protein>
<reference evidence="2 3" key="1">
    <citation type="submission" date="2024-01" db="EMBL/GenBank/DDBJ databases">
        <title>The complete chloroplast genome sequence of Lithospermum erythrorhizon: insights into the phylogenetic relationship among Boraginaceae species and the maternal lineages of purple gromwells.</title>
        <authorList>
            <person name="Okada T."/>
            <person name="Watanabe K."/>
        </authorList>
    </citation>
    <scope>NUCLEOTIDE SEQUENCE [LARGE SCALE GENOMIC DNA]</scope>
</reference>
<name>A0AAV3Q3C2_LITER</name>
<evidence type="ECO:0000256" key="1">
    <source>
        <dbReference type="SAM" id="MobiDB-lite"/>
    </source>
</evidence>
<keyword evidence="3" id="KW-1185">Reference proteome</keyword>
<comment type="caution">
    <text evidence="2">The sequence shown here is derived from an EMBL/GenBank/DDBJ whole genome shotgun (WGS) entry which is preliminary data.</text>
</comment>
<feature type="compositionally biased region" description="Basic and acidic residues" evidence="1">
    <location>
        <begin position="62"/>
        <end position="71"/>
    </location>
</feature>
<sequence>MLLRRPWIHNNNVVLSTPHQCLRYFKDSSERTIKADENPFIINESYFADAKCYQRKNTNEAQPKEEPEAHKATQPSYPSAEEEVTETLKGLTLPPA</sequence>
<feature type="region of interest" description="Disordered" evidence="1">
    <location>
        <begin position="57"/>
        <end position="96"/>
    </location>
</feature>